<evidence type="ECO:0008006" key="3">
    <source>
        <dbReference type="Google" id="ProtNLM"/>
    </source>
</evidence>
<accession>A0A0S7YIG3</accession>
<protein>
    <recommendedName>
        <fullName evidence="3">Secretion system C-terminal sorting domain-containing protein</fullName>
    </recommendedName>
</protein>
<dbReference type="Gene3D" id="2.120.10.10">
    <property type="match status" value="1"/>
</dbReference>
<evidence type="ECO:0000313" key="2">
    <source>
        <dbReference type="Proteomes" id="UP000051012"/>
    </source>
</evidence>
<dbReference type="CDD" id="cd15482">
    <property type="entry name" value="Sialidase_non-viral"/>
    <property type="match status" value="1"/>
</dbReference>
<reference evidence="1 2" key="1">
    <citation type="journal article" date="2015" name="Microbiome">
        <title>Genomic resolution of linkages in carbon, nitrogen, and sulfur cycling among widespread estuary sediment bacteria.</title>
        <authorList>
            <person name="Baker B.J."/>
            <person name="Lazar C.S."/>
            <person name="Teske A.P."/>
            <person name="Dick G.J."/>
        </authorList>
    </citation>
    <scope>NUCLEOTIDE SEQUENCE [LARGE SCALE GENOMIC DNA]</scope>
    <source>
        <strain evidence="1">DG_78</strain>
    </source>
</reference>
<proteinExistence type="predicted"/>
<dbReference type="EMBL" id="LJNI01000001">
    <property type="protein sequence ID" value="KPJ74545.1"/>
    <property type="molecule type" value="Genomic_DNA"/>
</dbReference>
<dbReference type="InterPro" id="IPR026444">
    <property type="entry name" value="Secre_tail"/>
</dbReference>
<evidence type="ECO:0000313" key="1">
    <source>
        <dbReference type="EMBL" id="KPJ74545.1"/>
    </source>
</evidence>
<dbReference type="Proteomes" id="UP000051012">
    <property type="component" value="Unassembled WGS sequence"/>
</dbReference>
<dbReference type="AlphaFoldDB" id="A0A0S7YIG3"/>
<comment type="caution">
    <text evidence="1">The sequence shown here is derived from an EMBL/GenBank/DDBJ whole genome shotgun (WGS) entry which is preliminary data.</text>
</comment>
<dbReference type="InterPro" id="IPR036278">
    <property type="entry name" value="Sialidase_sf"/>
</dbReference>
<name>A0A0S7YIG3_UNCT6</name>
<sequence length="539" mass="59226">MMKLVLILTICGLCMVYAENYRNSECSVKITPESPSTRGIIAEVGGVNSILGSAGKNICVDANGADIAVMYGSPSEPYDAYHPFGGVFAAYSTNQGETWNHYGPFSTTSALLRFICPGIDGATNFSQNREELYSVWQEDINGTYVMNWGTHILTQLSEDCSMPCIGVNPDDPLHVMVTASNGANYTWISTDGGYTWSDTIMVTNSGHAGHFRWGSGDYAFFTYHDDYNGDEYPYYVESTDGGYTWTSPALLPAIGSNFLYWSEFDCEVIDDHPFAVYDDPEGVMQLFYPDPDNPGSPGAWNWIALDVDSIGTGVFSYQDTTWMTMVFHYPSIAYDSDHEIILITYEGFYEVTPPPVGWIDGCYLGGIVSIDHGRTWCPTRPLSEPVGGPNENPSETAHRLVTINDTTYCYSTWTDAGSSSIGNQYFELGVVLPIDLDGWNPGVAENDRGIRSAPNTNLTVFPSVVNHSCCVSFNISQPGIGNINFFDASGRLAKVVYSGYLKSGYHNYDITTSDLPNGIYMVVLKSDSAQDAAKLIKMR</sequence>
<gene>
    <name evidence="1" type="ORF">AMJ52_00045</name>
</gene>
<dbReference type="NCBIfam" id="TIGR04183">
    <property type="entry name" value="Por_Secre_tail"/>
    <property type="match status" value="1"/>
</dbReference>
<organism evidence="1 2">
    <name type="scientific">candidate division TA06 bacterium DG_78</name>
    <dbReference type="NCBI Taxonomy" id="1703772"/>
    <lineage>
        <taxon>Bacteria</taxon>
        <taxon>Bacteria division TA06</taxon>
    </lineage>
</organism>
<dbReference type="SUPFAM" id="SSF50939">
    <property type="entry name" value="Sialidases"/>
    <property type="match status" value="1"/>
</dbReference>